<dbReference type="Proteomes" id="UP000234382">
    <property type="component" value="Unassembled WGS sequence"/>
</dbReference>
<evidence type="ECO:0000313" key="4">
    <source>
        <dbReference type="Proteomes" id="UP000234382"/>
    </source>
</evidence>
<feature type="region of interest" description="Disordered" evidence="1">
    <location>
        <begin position="488"/>
        <end position="571"/>
    </location>
</feature>
<feature type="transmembrane region" description="Helical" evidence="2">
    <location>
        <begin position="39"/>
        <end position="58"/>
    </location>
</feature>
<keyword evidence="2" id="KW-0812">Transmembrane</keyword>
<evidence type="ECO:0000256" key="2">
    <source>
        <dbReference type="SAM" id="Phobius"/>
    </source>
</evidence>
<feature type="transmembrane region" description="Helical" evidence="2">
    <location>
        <begin position="188"/>
        <end position="206"/>
    </location>
</feature>
<feature type="region of interest" description="Disordered" evidence="1">
    <location>
        <begin position="155"/>
        <end position="175"/>
    </location>
</feature>
<proteinExistence type="predicted"/>
<feature type="transmembrane region" description="Helical" evidence="2">
    <location>
        <begin position="254"/>
        <end position="273"/>
    </location>
</feature>
<reference evidence="4" key="1">
    <citation type="submission" date="2017-03" db="EMBL/GenBank/DDBJ databases">
        <authorList>
            <person name="Monnet C."/>
        </authorList>
    </citation>
    <scope>NUCLEOTIDE SEQUENCE [LARGE SCALE GENOMIC DNA]</scope>
    <source>
        <strain evidence="4">ATCC 49514</strain>
    </source>
</reference>
<name>A0A2H1K7L8_9MICO</name>
<evidence type="ECO:0000256" key="1">
    <source>
        <dbReference type="SAM" id="MobiDB-lite"/>
    </source>
</evidence>
<feature type="transmembrane region" description="Helical" evidence="2">
    <location>
        <begin position="79"/>
        <end position="104"/>
    </location>
</feature>
<keyword evidence="2" id="KW-0472">Membrane</keyword>
<dbReference type="EMBL" id="FXYX01000024">
    <property type="protein sequence ID" value="SMX95795.1"/>
    <property type="molecule type" value="Genomic_DNA"/>
</dbReference>
<sequence>MLWVPVAASPEDISEAPHPPRIIVTALGGPPFDLEEARVSMVLVAVGVVVCAAASFLISGRSRPDSHPWPDVVGRLWSVGTLILGACAFLVLAASLANLPTIMWDAVDDRGRPVFGMVIAQPTVGAGLWAIGGLCLLAAGVFGLLGGHRRSRVRSDTAHVPDATSPSRTEPRVTAWPRGNRTHRLAQRLPWVAVAAWVLMIWIPIFDSGDHGDERFIVTSLGSLEFLPTLLLAWAVVLICAATARAFSPFSHWSFVAGLSGIGLLIIEIVLLARPPRERVWVTDSAGEDRSALIVADPSAGLLLWTLGGCALFAAGVCGFISDRRRIERTTQQRTPGEAAERSRRLRRLARFLPLITLTAWVITLFIPVIDSFNDSGPRIIMTSLGGWSLDSTTPHDTFYLVLWALIITIAVLGLFFPSARWWAAAANAHRSPHRRPPHRTRPRAAAVDVGRSAARRHSDGRNGDRLPLRRIWAVARRSRRTHLSWDLRASRADQTPPASSPETTSRGRLSTEPFRHHFTGSKTPAKKSPISACASNGKMPETYWSGRTTTTAPSRLISRASKMSSSGRVA</sequence>
<feature type="transmembrane region" description="Helical" evidence="2">
    <location>
        <begin position="226"/>
        <end position="247"/>
    </location>
</feature>
<feature type="compositionally biased region" description="Polar residues" evidence="1">
    <location>
        <begin position="562"/>
        <end position="571"/>
    </location>
</feature>
<feature type="compositionally biased region" description="Polar residues" evidence="1">
    <location>
        <begin position="493"/>
        <end position="509"/>
    </location>
</feature>
<feature type="compositionally biased region" description="Basic residues" evidence="1">
    <location>
        <begin position="431"/>
        <end position="443"/>
    </location>
</feature>
<feature type="transmembrane region" description="Helical" evidence="2">
    <location>
        <begin position="302"/>
        <end position="321"/>
    </location>
</feature>
<feature type="transmembrane region" description="Helical" evidence="2">
    <location>
        <begin position="398"/>
        <end position="417"/>
    </location>
</feature>
<gene>
    <name evidence="3" type="ORF">BI49514_02779</name>
</gene>
<dbReference type="AlphaFoldDB" id="A0A2H1K7L8"/>
<keyword evidence="4" id="KW-1185">Reference proteome</keyword>
<accession>A0A2H1K7L8</accession>
<feature type="transmembrane region" description="Helical" evidence="2">
    <location>
        <begin position="124"/>
        <end position="145"/>
    </location>
</feature>
<feature type="region of interest" description="Disordered" evidence="1">
    <location>
        <begin position="429"/>
        <end position="463"/>
    </location>
</feature>
<protein>
    <submittedName>
        <fullName evidence="3">Uncharacterized protein</fullName>
    </submittedName>
</protein>
<feature type="transmembrane region" description="Helical" evidence="2">
    <location>
        <begin position="352"/>
        <end position="370"/>
    </location>
</feature>
<keyword evidence="2" id="KW-1133">Transmembrane helix</keyword>
<evidence type="ECO:0000313" key="3">
    <source>
        <dbReference type="EMBL" id="SMX95795.1"/>
    </source>
</evidence>
<organism evidence="3 4">
    <name type="scientific">Brevibacterium iodinum ATCC 49514</name>
    <dbReference type="NCBI Taxonomy" id="1255616"/>
    <lineage>
        <taxon>Bacteria</taxon>
        <taxon>Bacillati</taxon>
        <taxon>Actinomycetota</taxon>
        <taxon>Actinomycetes</taxon>
        <taxon>Micrococcales</taxon>
        <taxon>Brevibacteriaceae</taxon>
        <taxon>Brevibacterium</taxon>
    </lineage>
</organism>